<dbReference type="Proteomes" id="UP000887578">
    <property type="component" value="Unplaced"/>
</dbReference>
<keyword evidence="3" id="KW-1185">Reference proteome</keyword>
<reference evidence="4" key="1">
    <citation type="submission" date="2022-11" db="UniProtKB">
        <authorList>
            <consortium name="WormBaseParasite"/>
        </authorList>
    </citation>
    <scope>IDENTIFICATION</scope>
</reference>
<dbReference type="GO" id="GO:0016020">
    <property type="term" value="C:membrane"/>
    <property type="evidence" value="ECO:0007669"/>
    <property type="project" value="TreeGrafter"/>
</dbReference>
<protein>
    <submittedName>
        <fullName evidence="4">ERAP1-like C-terminal domain-containing protein</fullName>
    </submittedName>
</protein>
<proteinExistence type="inferred from homology"/>
<dbReference type="PANTHER" id="PTHR11533">
    <property type="entry name" value="PROTEASE M1 ZINC METALLOPROTEASE"/>
    <property type="match status" value="1"/>
</dbReference>
<evidence type="ECO:0000256" key="1">
    <source>
        <dbReference type="ARBA" id="ARBA00010136"/>
    </source>
</evidence>
<accession>A0A914PU94</accession>
<feature type="domain" description="ERAP1-like C-terminal" evidence="2">
    <location>
        <begin position="2"/>
        <end position="195"/>
    </location>
</feature>
<dbReference type="WBParaSite" id="PDA_v2.g21808.t1">
    <property type="protein sequence ID" value="PDA_v2.g21808.t1"/>
    <property type="gene ID" value="PDA_v2.g21808"/>
</dbReference>
<dbReference type="InterPro" id="IPR024571">
    <property type="entry name" value="ERAP1-like_C_dom"/>
</dbReference>
<dbReference type="PANTHER" id="PTHR11533:SF299">
    <property type="entry name" value="AMINOPEPTIDASE"/>
    <property type="match status" value="1"/>
</dbReference>
<dbReference type="Gene3D" id="1.25.50.20">
    <property type="match status" value="1"/>
</dbReference>
<comment type="similarity">
    <text evidence="1">Belongs to the peptidase M1 family.</text>
</comment>
<sequence length="224" mass="26150">MCEIKNEDCTQRAIDSYTQKFVYPCQNHENPIASNCSTVPVNVRSLVYCSGIKYGNDKEWQSMLEMFEREPVQVERDRLMYALSCSRDTYTLKRLMNMAVDINDTVVRLQDKSTVFSFVGGTHIGEHIIFDFFIQNWDTLYNDLKDQQTLLKRFVQASLTGKTERRVQEIEDFLAKNKATTANLDVFKQQLEIVQTNAKWMARNYKSLVEWFKNNANSGFEEIS</sequence>
<evidence type="ECO:0000313" key="3">
    <source>
        <dbReference type="Proteomes" id="UP000887578"/>
    </source>
</evidence>
<dbReference type="AlphaFoldDB" id="A0A914PU94"/>
<evidence type="ECO:0000313" key="4">
    <source>
        <dbReference type="WBParaSite" id="PDA_v2.g21808.t1"/>
    </source>
</evidence>
<name>A0A914PU94_9BILA</name>
<organism evidence="3 4">
    <name type="scientific">Panagrolaimus davidi</name>
    <dbReference type="NCBI Taxonomy" id="227884"/>
    <lineage>
        <taxon>Eukaryota</taxon>
        <taxon>Metazoa</taxon>
        <taxon>Ecdysozoa</taxon>
        <taxon>Nematoda</taxon>
        <taxon>Chromadorea</taxon>
        <taxon>Rhabditida</taxon>
        <taxon>Tylenchina</taxon>
        <taxon>Panagrolaimomorpha</taxon>
        <taxon>Panagrolaimoidea</taxon>
        <taxon>Panagrolaimidae</taxon>
        <taxon>Panagrolaimus</taxon>
    </lineage>
</organism>
<evidence type="ECO:0000259" key="2">
    <source>
        <dbReference type="Pfam" id="PF11838"/>
    </source>
</evidence>
<dbReference type="GO" id="GO:0043171">
    <property type="term" value="P:peptide catabolic process"/>
    <property type="evidence" value="ECO:0007669"/>
    <property type="project" value="TreeGrafter"/>
</dbReference>
<dbReference type="GO" id="GO:0005615">
    <property type="term" value="C:extracellular space"/>
    <property type="evidence" value="ECO:0007669"/>
    <property type="project" value="TreeGrafter"/>
</dbReference>
<dbReference type="GO" id="GO:0042277">
    <property type="term" value="F:peptide binding"/>
    <property type="evidence" value="ECO:0007669"/>
    <property type="project" value="TreeGrafter"/>
</dbReference>
<dbReference type="GO" id="GO:0008270">
    <property type="term" value="F:zinc ion binding"/>
    <property type="evidence" value="ECO:0007669"/>
    <property type="project" value="TreeGrafter"/>
</dbReference>
<dbReference type="Pfam" id="PF11838">
    <property type="entry name" value="ERAP1_C"/>
    <property type="match status" value="1"/>
</dbReference>
<dbReference type="GO" id="GO:0005737">
    <property type="term" value="C:cytoplasm"/>
    <property type="evidence" value="ECO:0007669"/>
    <property type="project" value="TreeGrafter"/>
</dbReference>
<dbReference type="GO" id="GO:0070006">
    <property type="term" value="F:metalloaminopeptidase activity"/>
    <property type="evidence" value="ECO:0007669"/>
    <property type="project" value="TreeGrafter"/>
</dbReference>
<dbReference type="InterPro" id="IPR050344">
    <property type="entry name" value="Peptidase_M1_aminopeptidases"/>
</dbReference>
<dbReference type="GO" id="GO:0006508">
    <property type="term" value="P:proteolysis"/>
    <property type="evidence" value="ECO:0007669"/>
    <property type="project" value="TreeGrafter"/>
</dbReference>